<evidence type="ECO:0000256" key="3">
    <source>
        <dbReference type="ARBA" id="ARBA00022840"/>
    </source>
</evidence>
<keyword evidence="5 6" id="KW-0505">Motor protein</keyword>
<proteinExistence type="inferred from homology"/>
<keyword evidence="2 5" id="KW-0547">Nucleotide-binding</keyword>
<keyword evidence="6" id="KW-0493">Microtubule</keyword>
<name>A0AAW1TK21_9CUCU</name>
<accession>A0AAW1TK21</accession>
<protein>
    <recommendedName>
        <fullName evidence="6">Kinesin-like protein</fullName>
    </recommendedName>
</protein>
<sequence>MVAKPVVSSVMHGFNGTIFAYGQTGSGKTYSITGCPKNYNNRGIIPRCIEQIFEYLNKNPDVYSVHLSYLEIYNEVGYDLLSPKQIIASKLEEFPRVFMLEDAKGEAHLRNLSIHSVFTEKEAMRLLFLGDTNRTIAETPTNEYSSRSHCIFTIYLSSSTNCNGKQVKSKLHIVDLAGSERVHKSNISGTILNEAKNINLSLHYLEHVILALSSRKTHVPFRNSMLTHLLRDSLCGNSLTTMLATLAVNKKNIEETVSTCKFSRRVSMISTEPMINEEEFNSQHEIYILQREISDLKSKLSKYEDSSLRNWDDERFDVDIAKTDTFNKEEYCKNLVEDFIKYNTDISKLTDVDMKICLNLMREEYFNRKQVSENILQTQVCELEIKLLQKDEEINTLKKTLELKMNGVMENKEALSPVNSFQKAPPPSAHCTLTNHNKSPPTKSPRQKFENDIREYNKKLDRKYEEAKAIADIIERCKQNIINIRTQLEQYCTDSVRNRINAELYHQQNLYRRSILSLREIEKETNHLKLGLLQVEVKMGRTNSGQLRSANSAGINTCTPRNYQITNPRKIDESQMTTDHQKSFRPNTYQITASDHHSKTVEDEFVVKNFNQAPEKEFDDRFNSFQIPYQILDISAAENKDEQATPKSFLQMLIDNDYAITNEIFQESSRNTSRDMTSCHQDLASYRSFEDGMFSHNGENLTYLFQDVESISSNRTLGADLDNLNDKKIQSPKIGEKSSDREIMRVELPEKSKVSSKPEPELLTDLHKATDSAEFKEFIKSIPLTGDREVDEEIFNFYRSKFRNKS</sequence>
<dbReference type="SUPFAM" id="SSF52540">
    <property type="entry name" value="P-loop containing nucleoside triphosphate hydrolases"/>
    <property type="match status" value="1"/>
</dbReference>
<dbReference type="Pfam" id="PF00225">
    <property type="entry name" value="Kinesin"/>
    <property type="match status" value="1"/>
</dbReference>
<evidence type="ECO:0000313" key="9">
    <source>
        <dbReference type="EMBL" id="KAK9870098.1"/>
    </source>
</evidence>
<evidence type="ECO:0000256" key="4">
    <source>
        <dbReference type="ARBA" id="ARBA00023212"/>
    </source>
</evidence>
<keyword evidence="4" id="KW-0963">Cytoplasm</keyword>
<reference evidence="9 10" key="1">
    <citation type="submission" date="2023-03" db="EMBL/GenBank/DDBJ databases">
        <title>Genome insight into feeding habits of ladybird beetles.</title>
        <authorList>
            <person name="Li H.-S."/>
            <person name="Huang Y.-H."/>
            <person name="Pang H."/>
        </authorList>
    </citation>
    <scope>NUCLEOTIDE SEQUENCE [LARGE SCALE GENOMIC DNA]</scope>
    <source>
        <strain evidence="9">SYSU_2023b</strain>
        <tissue evidence="9">Whole body</tissue>
    </source>
</reference>
<comment type="caution">
    <text evidence="9">The sequence shown here is derived from an EMBL/GenBank/DDBJ whole genome shotgun (WGS) entry which is preliminary data.</text>
</comment>
<dbReference type="GO" id="GO:0005874">
    <property type="term" value="C:microtubule"/>
    <property type="evidence" value="ECO:0007669"/>
    <property type="project" value="UniProtKB-KW"/>
</dbReference>
<feature type="region of interest" description="Disordered" evidence="7">
    <location>
        <begin position="418"/>
        <end position="448"/>
    </location>
</feature>
<dbReference type="InterPro" id="IPR036961">
    <property type="entry name" value="Kinesin_motor_dom_sf"/>
</dbReference>
<feature type="domain" description="Kinesin motor" evidence="8">
    <location>
        <begin position="1"/>
        <end position="269"/>
    </location>
</feature>
<dbReference type="PANTHER" id="PTHR47968">
    <property type="entry name" value="CENTROMERE PROTEIN E"/>
    <property type="match status" value="1"/>
</dbReference>
<dbReference type="GO" id="GO:0005524">
    <property type="term" value="F:ATP binding"/>
    <property type="evidence" value="ECO:0007669"/>
    <property type="project" value="UniProtKB-UniRule"/>
</dbReference>
<dbReference type="Gene3D" id="3.40.850.10">
    <property type="entry name" value="Kinesin motor domain"/>
    <property type="match status" value="1"/>
</dbReference>
<dbReference type="InterPro" id="IPR027417">
    <property type="entry name" value="P-loop_NTPase"/>
</dbReference>
<dbReference type="PRINTS" id="PR00380">
    <property type="entry name" value="KINESINHEAVY"/>
</dbReference>
<evidence type="ECO:0000256" key="7">
    <source>
        <dbReference type="SAM" id="MobiDB-lite"/>
    </source>
</evidence>
<dbReference type="InterPro" id="IPR001752">
    <property type="entry name" value="Kinesin_motor_dom"/>
</dbReference>
<dbReference type="EMBL" id="JARQZJ010000002">
    <property type="protein sequence ID" value="KAK9870098.1"/>
    <property type="molecule type" value="Genomic_DNA"/>
</dbReference>
<dbReference type="PROSITE" id="PS50067">
    <property type="entry name" value="KINESIN_MOTOR_2"/>
    <property type="match status" value="1"/>
</dbReference>
<dbReference type="InterPro" id="IPR027640">
    <property type="entry name" value="Kinesin-like_fam"/>
</dbReference>
<dbReference type="GO" id="GO:0007018">
    <property type="term" value="P:microtubule-based movement"/>
    <property type="evidence" value="ECO:0007669"/>
    <property type="project" value="InterPro"/>
</dbReference>
<evidence type="ECO:0000313" key="10">
    <source>
        <dbReference type="Proteomes" id="UP001431783"/>
    </source>
</evidence>
<evidence type="ECO:0000256" key="2">
    <source>
        <dbReference type="ARBA" id="ARBA00022741"/>
    </source>
</evidence>
<organism evidence="9 10">
    <name type="scientific">Henosepilachna vigintioctopunctata</name>
    <dbReference type="NCBI Taxonomy" id="420089"/>
    <lineage>
        <taxon>Eukaryota</taxon>
        <taxon>Metazoa</taxon>
        <taxon>Ecdysozoa</taxon>
        <taxon>Arthropoda</taxon>
        <taxon>Hexapoda</taxon>
        <taxon>Insecta</taxon>
        <taxon>Pterygota</taxon>
        <taxon>Neoptera</taxon>
        <taxon>Endopterygota</taxon>
        <taxon>Coleoptera</taxon>
        <taxon>Polyphaga</taxon>
        <taxon>Cucujiformia</taxon>
        <taxon>Coccinelloidea</taxon>
        <taxon>Coccinellidae</taxon>
        <taxon>Epilachninae</taxon>
        <taxon>Epilachnini</taxon>
        <taxon>Henosepilachna</taxon>
    </lineage>
</organism>
<dbReference type="Proteomes" id="UP001431783">
    <property type="component" value="Unassembled WGS sequence"/>
</dbReference>
<dbReference type="PANTHER" id="PTHR47968:SF67">
    <property type="entry name" value="KINESIN MOTOR DOMAIN-CONTAINING PROTEIN"/>
    <property type="match status" value="1"/>
</dbReference>
<evidence type="ECO:0000259" key="8">
    <source>
        <dbReference type="PROSITE" id="PS50067"/>
    </source>
</evidence>
<dbReference type="GO" id="GO:0008017">
    <property type="term" value="F:microtubule binding"/>
    <property type="evidence" value="ECO:0007669"/>
    <property type="project" value="InterPro"/>
</dbReference>
<dbReference type="AlphaFoldDB" id="A0AAW1TK21"/>
<feature type="binding site" evidence="5">
    <location>
        <begin position="22"/>
        <end position="29"/>
    </location>
    <ligand>
        <name>ATP</name>
        <dbReference type="ChEBI" id="CHEBI:30616"/>
    </ligand>
</feature>
<keyword evidence="10" id="KW-1185">Reference proteome</keyword>
<dbReference type="GO" id="GO:0003777">
    <property type="term" value="F:microtubule motor activity"/>
    <property type="evidence" value="ECO:0007669"/>
    <property type="project" value="InterPro"/>
</dbReference>
<comment type="subcellular location">
    <subcellularLocation>
        <location evidence="1">Cytoplasm</location>
        <location evidence="1">Cytoskeleton</location>
    </subcellularLocation>
</comment>
<keyword evidence="3 5" id="KW-0067">ATP-binding</keyword>
<gene>
    <name evidence="9" type="ORF">WA026_006192</name>
</gene>
<evidence type="ECO:0000256" key="6">
    <source>
        <dbReference type="RuleBase" id="RU000394"/>
    </source>
</evidence>
<feature type="compositionally biased region" description="Polar residues" evidence="7">
    <location>
        <begin position="431"/>
        <end position="441"/>
    </location>
</feature>
<dbReference type="InterPro" id="IPR019821">
    <property type="entry name" value="Kinesin_motor_CS"/>
</dbReference>
<dbReference type="SMART" id="SM00129">
    <property type="entry name" value="KISc"/>
    <property type="match status" value="1"/>
</dbReference>
<comment type="similarity">
    <text evidence="5 6">Belongs to the TRAFAC class myosin-kinesin ATPase superfamily. Kinesin family.</text>
</comment>
<evidence type="ECO:0000256" key="5">
    <source>
        <dbReference type="PROSITE-ProRule" id="PRU00283"/>
    </source>
</evidence>
<evidence type="ECO:0000256" key="1">
    <source>
        <dbReference type="ARBA" id="ARBA00004245"/>
    </source>
</evidence>
<dbReference type="PROSITE" id="PS00411">
    <property type="entry name" value="KINESIN_MOTOR_1"/>
    <property type="match status" value="1"/>
</dbReference>
<keyword evidence="4" id="KW-0206">Cytoskeleton</keyword>